<keyword evidence="3" id="KW-1185">Reference proteome</keyword>
<feature type="region of interest" description="Disordered" evidence="1">
    <location>
        <begin position="196"/>
        <end position="269"/>
    </location>
</feature>
<evidence type="ECO:0000313" key="3">
    <source>
        <dbReference type="Proteomes" id="UP001303373"/>
    </source>
</evidence>
<reference evidence="2 3" key="1">
    <citation type="submission" date="2023-11" db="EMBL/GenBank/DDBJ databases">
        <title>An acidophilic fungus is an integral part of prey digestion in a carnivorous sundew plant.</title>
        <authorList>
            <person name="Tsai I.J."/>
        </authorList>
    </citation>
    <scope>NUCLEOTIDE SEQUENCE [LARGE SCALE GENOMIC DNA]</scope>
    <source>
        <strain evidence="2">169a</strain>
    </source>
</reference>
<evidence type="ECO:0000256" key="1">
    <source>
        <dbReference type="SAM" id="MobiDB-lite"/>
    </source>
</evidence>
<sequence>MTTTTTSYLSEIVINNSTLPVTGFLQNGTLIQGPPPSTTQVAYVTLSNNSTVPVTYPTHYRSITDTALDWGGVLGYTSNDMFVCTSVTNGPSPLPPHGTPFPAGPSALDPVDPNDQYGNFYTLDFVDQIYLLPSDIQTLWPSNSQILAIYSTCGFDIASPVQVDSTVSALLETITSHISKSATSLASPASSGALTTASATSSTTELPSSSTETSSGALETASATSSPEELPSSSTETSSAALTTASTISSLTELPSSSTETSSAQQFPS</sequence>
<dbReference type="AlphaFoldDB" id="A0AAQ3M9B8"/>
<accession>A0AAQ3M9B8</accession>
<protein>
    <submittedName>
        <fullName evidence="2">Uncharacterized protein</fullName>
    </submittedName>
</protein>
<evidence type="ECO:0000313" key="2">
    <source>
        <dbReference type="EMBL" id="WPH04024.1"/>
    </source>
</evidence>
<name>A0AAQ3M9B8_9PEZI</name>
<proteinExistence type="predicted"/>
<organism evidence="2 3">
    <name type="scientific">Acrodontium crateriforme</name>
    <dbReference type="NCBI Taxonomy" id="150365"/>
    <lineage>
        <taxon>Eukaryota</taxon>
        <taxon>Fungi</taxon>
        <taxon>Dikarya</taxon>
        <taxon>Ascomycota</taxon>
        <taxon>Pezizomycotina</taxon>
        <taxon>Dothideomycetes</taxon>
        <taxon>Dothideomycetidae</taxon>
        <taxon>Mycosphaerellales</taxon>
        <taxon>Teratosphaeriaceae</taxon>
        <taxon>Acrodontium</taxon>
    </lineage>
</organism>
<dbReference type="Proteomes" id="UP001303373">
    <property type="component" value="Chromosome 12"/>
</dbReference>
<gene>
    <name evidence="2" type="ORF">R9X50_00690800</name>
</gene>
<feature type="compositionally biased region" description="Low complexity" evidence="1">
    <location>
        <begin position="196"/>
        <end position="263"/>
    </location>
</feature>
<dbReference type="EMBL" id="CP138591">
    <property type="protein sequence ID" value="WPH04024.1"/>
    <property type="molecule type" value="Genomic_DNA"/>
</dbReference>